<dbReference type="Proteomes" id="UP000629098">
    <property type="component" value="Unassembled WGS sequence"/>
</dbReference>
<feature type="transmembrane region" description="Helical" evidence="1">
    <location>
        <begin position="143"/>
        <end position="160"/>
    </location>
</feature>
<dbReference type="Gene3D" id="2.60.120.10">
    <property type="entry name" value="Jelly Rolls"/>
    <property type="match status" value="1"/>
</dbReference>
<dbReference type="PROSITE" id="PS50042">
    <property type="entry name" value="CNMP_BINDING_3"/>
    <property type="match status" value="1"/>
</dbReference>
<feature type="transmembrane region" description="Helical" evidence="1">
    <location>
        <begin position="72"/>
        <end position="93"/>
    </location>
</feature>
<dbReference type="AlphaFoldDB" id="A0A8J6XC32"/>
<comment type="caution">
    <text evidence="4">The sequence shown here is derived from an EMBL/GenBank/DDBJ whole genome shotgun (WGS) entry which is preliminary data.</text>
</comment>
<accession>A0A8J6XC32</accession>
<protein>
    <submittedName>
        <fullName evidence="4">FHA domain-containing protein</fullName>
    </submittedName>
</protein>
<feature type="transmembrane region" description="Helical" evidence="1">
    <location>
        <begin position="328"/>
        <end position="348"/>
    </location>
</feature>
<dbReference type="RefSeq" id="WP_190827525.1">
    <property type="nucleotide sequence ID" value="NZ_CAWPPI010000043.1"/>
</dbReference>
<gene>
    <name evidence="4" type="ORF">ICL16_11440</name>
</gene>
<feature type="domain" description="Cyclic nucleotide-binding" evidence="3">
    <location>
        <begin position="948"/>
        <end position="1063"/>
    </location>
</feature>
<organism evidence="4 5">
    <name type="scientific">Iningainema tapete BLCC-T55</name>
    <dbReference type="NCBI Taxonomy" id="2748662"/>
    <lineage>
        <taxon>Bacteria</taxon>
        <taxon>Bacillati</taxon>
        <taxon>Cyanobacteriota</taxon>
        <taxon>Cyanophyceae</taxon>
        <taxon>Nostocales</taxon>
        <taxon>Scytonemataceae</taxon>
        <taxon>Iningainema tapete</taxon>
    </lineage>
</organism>
<dbReference type="SUPFAM" id="SSF51206">
    <property type="entry name" value="cAMP-binding domain-like"/>
    <property type="match status" value="1"/>
</dbReference>
<dbReference type="CDD" id="cd00060">
    <property type="entry name" value="FHA"/>
    <property type="match status" value="1"/>
</dbReference>
<evidence type="ECO:0000256" key="1">
    <source>
        <dbReference type="SAM" id="Phobius"/>
    </source>
</evidence>
<dbReference type="SMART" id="SM00240">
    <property type="entry name" value="FHA"/>
    <property type="match status" value="1"/>
</dbReference>
<dbReference type="InterPro" id="IPR018490">
    <property type="entry name" value="cNMP-bd_dom_sf"/>
</dbReference>
<keyword evidence="1" id="KW-0472">Membrane</keyword>
<dbReference type="InterPro" id="IPR050923">
    <property type="entry name" value="Cell_Proc_Reg/RNA_Proc"/>
</dbReference>
<name>A0A8J6XC32_9CYAN</name>
<dbReference type="Gene3D" id="2.60.200.20">
    <property type="match status" value="1"/>
</dbReference>
<keyword evidence="5" id="KW-1185">Reference proteome</keyword>
<dbReference type="PANTHER" id="PTHR23308">
    <property type="entry name" value="NUCLEAR INHIBITOR OF PROTEIN PHOSPHATASE-1"/>
    <property type="match status" value="1"/>
</dbReference>
<feature type="domain" description="FHA" evidence="2">
    <location>
        <begin position="843"/>
        <end position="892"/>
    </location>
</feature>
<proteinExistence type="predicted"/>
<feature type="transmembrane region" description="Helical" evidence="1">
    <location>
        <begin position="166"/>
        <end position="186"/>
    </location>
</feature>
<sequence>MISQVSEKKMHLVRWLLALGWLTLIFSLFYDPLSAWATDLIQIVSPSAPESTCVKVQSVCLPQHPYGIGARIFWGAVIPLAIIILLVFGHEFWRRICPLYFFSQIPRALGIQRKRKIVNSETGNIRYELAGVEKESWLGRNHLYLQFALFYLGLNIRILFANGDRTALGIFLLFTIASAITVGFLFKGRSWCQYFCPMAPVQIFYTGPRGLLGSSAHLKPPQSITQSTCREVDSSGNEKSACVGCKSPCIDIDAERSYWEGITQPDQKLVFYGYFGLMLGFYFYYYLYSGNWDYYYSGAWTREEGQLRTLFNPGFYISNQAIPIPKLIAAPLTLAVFCAISYFSCVVIEKAYKAYLKRKNKYLNEEQVLNVLFVLCTFVSFNVLFIFSGPPNVGFIPWAILPLNTLIVIVSSIWLYRSLGRSQELYARENVGSSLGRQLNKLAVDWSKILKGRSIQNLTSEETYILTKKLPGFNHKDRLRVYQEVLREALSEGVTPQSLSSLQELRKQLEITDEEHYFVLEELGVEEPTLLNPQKQQGRENKLRLQGYRRALEMLILPILESGTPVQEAIAMKQKQIIALRQQYAITTEEHQQVLAQMYNQNEILLRKAETQLSHLQELAVRNQILCNAVPNPQAPVYALLRNVVQDKQKLITTQLFHILEMLGDSPEAISIARAIGLLAANVIVEILQSHDEQLNWQKHLTPRVLTSLRQQESLTVPVPISTPNNNQSHTTFYNSIAVNTQLNSKRVFSHEAVSEVLSLFLQDIDPVVQAASLYALHQFNPTQGFGQARQILDTNKNQDWLLQETAQRILGKQNEKPHVPTLIAQVRAKGRTEKRTFQQSVIAVGREHGNDIVIFDHRVSRQHAIFYLDEKGVSVKDLGSSNGLRIGKEYIHNRHIQLKQGDIVRFSNGDDLVILVQWQMQPLQAENTITESVGTLEKLFWLYESSFLRKLKPNALIELACHATVRIYRPQEEICKMGAPALEFIVLIDGEVIVLPNNNAPISASGQTIGGLEILTHTNYTTTVVAAKVRTRALTIKAKDLEAMLSHDPLLTRNILQMVSHRLQESLGQTTDITQI</sequence>
<dbReference type="SMART" id="SM00100">
    <property type="entry name" value="cNMP"/>
    <property type="match status" value="1"/>
</dbReference>
<dbReference type="InterPro" id="IPR000595">
    <property type="entry name" value="cNMP-bd_dom"/>
</dbReference>
<evidence type="ECO:0000259" key="2">
    <source>
        <dbReference type="PROSITE" id="PS50006"/>
    </source>
</evidence>
<dbReference type="EMBL" id="JACXAE010000043">
    <property type="protein sequence ID" value="MBD2772670.1"/>
    <property type="molecule type" value="Genomic_DNA"/>
</dbReference>
<dbReference type="Pfam" id="PF00498">
    <property type="entry name" value="FHA"/>
    <property type="match status" value="1"/>
</dbReference>
<evidence type="ECO:0000313" key="4">
    <source>
        <dbReference type="EMBL" id="MBD2772670.1"/>
    </source>
</evidence>
<keyword evidence="1" id="KW-1133">Transmembrane helix</keyword>
<evidence type="ECO:0000259" key="3">
    <source>
        <dbReference type="PROSITE" id="PS50042"/>
    </source>
</evidence>
<feature type="transmembrane region" description="Helical" evidence="1">
    <location>
        <begin position="269"/>
        <end position="287"/>
    </location>
</feature>
<keyword evidence="1" id="KW-0812">Transmembrane</keyword>
<dbReference type="PROSITE" id="PS50006">
    <property type="entry name" value="FHA_DOMAIN"/>
    <property type="match status" value="1"/>
</dbReference>
<reference evidence="4" key="1">
    <citation type="submission" date="2020-09" db="EMBL/GenBank/DDBJ databases">
        <title>Iningainema tapete sp. nov. (Scytonemataceae, Cyanobacteria) from greenhouses in central Florida (USA) produces two types of nodularin with biosynthetic potential for microcystin-LR and anabaenopeptins.</title>
        <authorList>
            <person name="Berthold D.E."/>
            <person name="Lefler F.W."/>
            <person name="Huang I.-S."/>
            <person name="Abdulla H."/>
            <person name="Zimba P.V."/>
            <person name="Laughinghouse H.D. IV."/>
        </authorList>
    </citation>
    <scope>NUCLEOTIDE SEQUENCE</scope>
    <source>
        <strain evidence="4">BLCCT55</strain>
    </source>
</reference>
<feature type="transmembrane region" description="Helical" evidence="1">
    <location>
        <begin position="395"/>
        <end position="416"/>
    </location>
</feature>
<dbReference type="CDD" id="cd00038">
    <property type="entry name" value="CAP_ED"/>
    <property type="match status" value="1"/>
</dbReference>
<dbReference type="InterPro" id="IPR000253">
    <property type="entry name" value="FHA_dom"/>
</dbReference>
<dbReference type="InterPro" id="IPR014710">
    <property type="entry name" value="RmlC-like_jellyroll"/>
</dbReference>
<dbReference type="InterPro" id="IPR008984">
    <property type="entry name" value="SMAD_FHA_dom_sf"/>
</dbReference>
<evidence type="ECO:0000313" key="5">
    <source>
        <dbReference type="Proteomes" id="UP000629098"/>
    </source>
</evidence>
<dbReference type="SUPFAM" id="SSF49879">
    <property type="entry name" value="SMAD/FHA domain"/>
    <property type="match status" value="1"/>
</dbReference>
<feature type="transmembrane region" description="Helical" evidence="1">
    <location>
        <begin position="12"/>
        <end position="30"/>
    </location>
</feature>
<feature type="transmembrane region" description="Helical" evidence="1">
    <location>
        <begin position="368"/>
        <end position="389"/>
    </location>
</feature>